<accession>A0A0A5G6Y8</accession>
<dbReference type="AlphaFoldDB" id="A0A0A5G6Y8"/>
<dbReference type="Gene3D" id="3.30.70.120">
    <property type="match status" value="1"/>
</dbReference>
<organism evidence="6 7">
    <name type="scientific">Pontibacillus litoralis JSM 072002</name>
    <dbReference type="NCBI Taxonomy" id="1385512"/>
    <lineage>
        <taxon>Bacteria</taxon>
        <taxon>Bacillati</taxon>
        <taxon>Bacillota</taxon>
        <taxon>Bacilli</taxon>
        <taxon>Bacillales</taxon>
        <taxon>Bacillaceae</taxon>
        <taxon>Pontibacillus</taxon>
    </lineage>
</organism>
<dbReference type="OrthoDB" id="9792792at2"/>
<feature type="binding site" evidence="5">
    <location>
        <position position="337"/>
    </location>
    <ligand>
        <name>a divalent metal cation</name>
        <dbReference type="ChEBI" id="CHEBI:60240"/>
        <label>1</label>
    </ligand>
</feature>
<dbReference type="STRING" id="1385512.N784_00765"/>
<evidence type="ECO:0000256" key="1">
    <source>
        <dbReference type="ARBA" id="ARBA00006964"/>
    </source>
</evidence>
<dbReference type="InterPro" id="IPR002678">
    <property type="entry name" value="DUF34/NIF3"/>
</dbReference>
<dbReference type="eggNOG" id="COG0327">
    <property type="taxonomic scope" value="Bacteria"/>
</dbReference>
<keyword evidence="7" id="KW-1185">Reference proteome</keyword>
<dbReference type="Proteomes" id="UP000030401">
    <property type="component" value="Unassembled WGS sequence"/>
</dbReference>
<proteinExistence type="inferred from homology"/>
<sequence length="374" mass="41575">MKHKVATGQNIIQWFEQLSPKHLAMDKDPIGLHVGTLNKKVHKVMITLDVLENVVDEAIEKEVDLIIAHHPLLFRPLTQVNPDTEKGRIVQKLIKHDITVYAAHTNLDVAEGGVNDALCEALGVQPEEILVQTKEEKLYKLAVYVPVSHADELREALGNAGAGHIGDYSHCTFHTTGTGCFKPQEGTNPYIGMQGELEQVEEVKLETIVPKQLLSSVLKTMEQAHPYEEVAYDIYPLENKGAKKGLGRIGRLKQPMTLRDFAQHVKMSYDVPALRVVGDLDKKVERIAVLGGDGNKYIHHAKRAGADVLITGDLYFHVAHDAMGIGLNVIDPGHHVEKVMKQVVHDYLQQACNENNVKTEVIVSEANTEPFQFL</sequence>
<evidence type="ECO:0000256" key="4">
    <source>
        <dbReference type="PIRNR" id="PIRNR037489"/>
    </source>
</evidence>
<evidence type="ECO:0000313" key="7">
    <source>
        <dbReference type="Proteomes" id="UP000030401"/>
    </source>
</evidence>
<gene>
    <name evidence="6" type="ORF">N784_00765</name>
</gene>
<dbReference type="Pfam" id="PF01784">
    <property type="entry name" value="DUF34_NIF3"/>
    <property type="match status" value="1"/>
</dbReference>
<name>A0A0A5G6Y8_9BACI</name>
<dbReference type="PANTHER" id="PTHR13799:SF14">
    <property type="entry name" value="GTP CYCLOHYDROLASE 1 TYPE 2 HOMOLOG"/>
    <property type="match status" value="1"/>
</dbReference>
<protein>
    <recommendedName>
        <fullName evidence="2 4">GTP cyclohydrolase 1 type 2 homolog</fullName>
    </recommendedName>
</protein>
<keyword evidence="3 4" id="KW-0479">Metal-binding</keyword>
<dbReference type="PANTHER" id="PTHR13799">
    <property type="entry name" value="NGG1 INTERACTING FACTOR 3"/>
    <property type="match status" value="1"/>
</dbReference>
<dbReference type="GO" id="GO:0005737">
    <property type="term" value="C:cytoplasm"/>
    <property type="evidence" value="ECO:0007669"/>
    <property type="project" value="TreeGrafter"/>
</dbReference>
<dbReference type="GO" id="GO:0046872">
    <property type="term" value="F:metal ion binding"/>
    <property type="evidence" value="ECO:0007669"/>
    <property type="project" value="UniProtKB-UniRule"/>
</dbReference>
<feature type="binding site" evidence="5">
    <location>
        <position position="69"/>
    </location>
    <ligand>
        <name>a divalent metal cation</name>
        <dbReference type="ChEBI" id="CHEBI:60240"/>
        <label>1</label>
    </ligand>
</feature>
<feature type="binding site" evidence="5">
    <location>
        <position position="108"/>
    </location>
    <ligand>
        <name>a divalent metal cation</name>
        <dbReference type="ChEBI" id="CHEBI:60240"/>
        <label>1</label>
    </ligand>
</feature>
<comment type="caution">
    <text evidence="6">The sequence shown here is derived from an EMBL/GenBank/DDBJ whole genome shotgun (WGS) entry which is preliminary data.</text>
</comment>
<dbReference type="InterPro" id="IPR017221">
    <property type="entry name" value="DUF34/NIF3_bac"/>
</dbReference>
<comment type="similarity">
    <text evidence="1 4">Belongs to the GTP cyclohydrolase I type 2/NIF3 family.</text>
</comment>
<dbReference type="InterPro" id="IPR015867">
    <property type="entry name" value="N-reg_PII/ATP_PRibTrfase_C"/>
</dbReference>
<dbReference type="SUPFAM" id="SSF102705">
    <property type="entry name" value="NIF3 (NGG1p interacting factor 3)-like"/>
    <property type="match status" value="1"/>
</dbReference>
<evidence type="ECO:0000256" key="2">
    <source>
        <dbReference type="ARBA" id="ARBA00022112"/>
    </source>
</evidence>
<evidence type="ECO:0000256" key="3">
    <source>
        <dbReference type="ARBA" id="ARBA00022723"/>
    </source>
</evidence>
<feature type="binding site" evidence="5">
    <location>
        <position position="334"/>
    </location>
    <ligand>
        <name>a divalent metal cation</name>
        <dbReference type="ChEBI" id="CHEBI:60240"/>
        <label>1</label>
    </ligand>
</feature>
<dbReference type="InterPro" id="IPR036069">
    <property type="entry name" value="DUF34/NIF3_sf"/>
</dbReference>
<dbReference type="Gene3D" id="3.40.1390.30">
    <property type="entry name" value="NIF3 (NGG1p interacting factor 3)-like"/>
    <property type="match status" value="1"/>
</dbReference>
<dbReference type="PIRSF" id="PIRSF037489">
    <property type="entry name" value="UCP037489_NIF3_YqfO"/>
    <property type="match status" value="1"/>
</dbReference>
<dbReference type="NCBIfam" id="TIGR00486">
    <property type="entry name" value="YbgI_SA1388"/>
    <property type="match status" value="1"/>
</dbReference>
<dbReference type="EMBL" id="AVPG01000001">
    <property type="protein sequence ID" value="KGX88901.1"/>
    <property type="molecule type" value="Genomic_DNA"/>
</dbReference>
<dbReference type="FunFam" id="3.40.1390.30:FF:000001">
    <property type="entry name" value="GTP cyclohydrolase 1 type 2"/>
    <property type="match status" value="1"/>
</dbReference>
<dbReference type="FunFam" id="3.30.70.120:FF:000006">
    <property type="entry name" value="GTP cyclohydrolase 1 type 2 homolog"/>
    <property type="match status" value="1"/>
</dbReference>
<dbReference type="RefSeq" id="WP_036830982.1">
    <property type="nucleotide sequence ID" value="NZ_AVPG01000001.1"/>
</dbReference>
<evidence type="ECO:0000313" key="6">
    <source>
        <dbReference type="EMBL" id="KGX88901.1"/>
    </source>
</evidence>
<reference evidence="6 7" key="1">
    <citation type="submission" date="2013-08" db="EMBL/GenBank/DDBJ databases">
        <authorList>
            <person name="Huang J."/>
            <person name="Wang G."/>
        </authorList>
    </citation>
    <scope>NUCLEOTIDE SEQUENCE [LARGE SCALE GENOMIC DNA]</scope>
    <source>
        <strain evidence="6 7">JSM 072002</strain>
    </source>
</reference>
<evidence type="ECO:0000256" key="5">
    <source>
        <dbReference type="PIRSR" id="PIRSR602678-1"/>
    </source>
</evidence>
<feature type="binding site" evidence="5">
    <location>
        <position position="70"/>
    </location>
    <ligand>
        <name>a divalent metal cation</name>
        <dbReference type="ChEBI" id="CHEBI:60240"/>
        <label>1</label>
    </ligand>
</feature>